<keyword evidence="1" id="KW-0456">Lyase</keyword>
<dbReference type="Pfam" id="PF05845">
    <property type="entry name" value="PhnH"/>
    <property type="match status" value="1"/>
</dbReference>
<dbReference type="Proteomes" id="UP001236014">
    <property type="component" value="Chromosome"/>
</dbReference>
<organism evidence="1 2">
    <name type="scientific">Amycolatopsis carbonis</name>
    <dbReference type="NCBI Taxonomy" id="715471"/>
    <lineage>
        <taxon>Bacteria</taxon>
        <taxon>Bacillati</taxon>
        <taxon>Actinomycetota</taxon>
        <taxon>Actinomycetes</taxon>
        <taxon>Pseudonocardiales</taxon>
        <taxon>Pseudonocardiaceae</taxon>
        <taxon>Amycolatopsis</taxon>
    </lineage>
</organism>
<dbReference type="EMBL" id="CP127294">
    <property type="protein sequence ID" value="WIX77746.1"/>
    <property type="molecule type" value="Genomic_DNA"/>
</dbReference>
<proteinExistence type="predicted"/>
<evidence type="ECO:0000313" key="1">
    <source>
        <dbReference type="EMBL" id="WIX77746.1"/>
    </source>
</evidence>
<dbReference type="GO" id="GO:0016829">
    <property type="term" value="F:lyase activity"/>
    <property type="evidence" value="ECO:0007669"/>
    <property type="project" value="UniProtKB-KW"/>
</dbReference>
<dbReference type="NCBIfam" id="TIGR03292">
    <property type="entry name" value="PhnH_redo"/>
    <property type="match status" value="1"/>
</dbReference>
<reference evidence="1 2" key="1">
    <citation type="submission" date="2023-06" db="EMBL/GenBank/DDBJ databases">
        <authorList>
            <person name="Oyuntsetseg B."/>
            <person name="Kim S.B."/>
        </authorList>
    </citation>
    <scope>NUCLEOTIDE SEQUENCE [LARGE SCALE GENOMIC DNA]</scope>
    <source>
        <strain evidence="1 2">2-15</strain>
    </source>
</reference>
<accession>A0A9Y2IEC3</accession>
<dbReference type="InterPro" id="IPR008772">
    <property type="entry name" value="Phosphonate_metab_PhnH"/>
</dbReference>
<dbReference type="Gene3D" id="3.40.50.11310">
    <property type="entry name" value="Bacterial phosphonate metabolism protein PhnH"/>
    <property type="match status" value="1"/>
</dbReference>
<keyword evidence="2" id="KW-1185">Reference proteome</keyword>
<name>A0A9Y2IEC3_9PSEU</name>
<gene>
    <name evidence="1" type="primary">phnH</name>
    <name evidence="1" type="ORF">QRX50_41145</name>
</gene>
<dbReference type="InterPro" id="IPR038058">
    <property type="entry name" value="PhnH-like_sp"/>
</dbReference>
<evidence type="ECO:0000313" key="2">
    <source>
        <dbReference type="Proteomes" id="UP001236014"/>
    </source>
</evidence>
<dbReference type="RefSeq" id="WP_285968484.1">
    <property type="nucleotide sequence ID" value="NZ_CP127294.1"/>
</dbReference>
<protein>
    <submittedName>
        <fullName evidence="1">Phosphonate C-P lyase system protein PhnH</fullName>
    </submittedName>
</protein>
<dbReference type="GO" id="GO:0019634">
    <property type="term" value="P:organic phosphonate metabolic process"/>
    <property type="evidence" value="ECO:0007669"/>
    <property type="project" value="InterPro"/>
</dbReference>
<dbReference type="KEGG" id="acab:QRX50_41145"/>
<dbReference type="AlphaFoldDB" id="A0A9Y2IEC3"/>
<dbReference type="SUPFAM" id="SSF159709">
    <property type="entry name" value="PhnH-like"/>
    <property type="match status" value="1"/>
</dbReference>
<sequence length="198" mass="20463">MIATTATTTAPAAVLRPAESQQVFRTVLEALSRPGVPQDLPQDLVHSTDPAVLPVLALADLGTGVCMLEESTKWADAAALATSAPMRPLELARLVAAVRPVTTAEITRLCRGTAPAPEDAALAALAVSDVDGGDRRWRISGPGVPGELTLAPRGLPEGFVAARAEAVAGYPAGIDVLLVTDDGRVVGLPRTTTIFEED</sequence>